<comment type="caution">
    <text evidence="6">The sequence shown here is derived from an EMBL/GenBank/DDBJ whole genome shotgun (WGS) entry which is preliminary data.</text>
</comment>
<gene>
    <name evidence="6" type="ORF">N7532_001121</name>
</gene>
<evidence type="ECO:0000259" key="5">
    <source>
        <dbReference type="Pfam" id="PF24883"/>
    </source>
</evidence>
<dbReference type="InterPro" id="IPR031350">
    <property type="entry name" value="Goodbye_dom"/>
</dbReference>
<reference evidence="6" key="2">
    <citation type="journal article" date="2023" name="IMA Fungus">
        <title>Comparative genomic study of the Penicillium genus elucidates a diverse pangenome and 15 lateral gene transfer events.</title>
        <authorList>
            <person name="Petersen C."/>
            <person name="Sorensen T."/>
            <person name="Nielsen M.R."/>
            <person name="Sondergaard T.E."/>
            <person name="Sorensen J.L."/>
            <person name="Fitzpatrick D.A."/>
            <person name="Frisvad J.C."/>
            <person name="Nielsen K.L."/>
        </authorList>
    </citation>
    <scope>NUCLEOTIDE SEQUENCE</scope>
    <source>
        <strain evidence="6">IBT 30761</strain>
    </source>
</reference>
<dbReference type="InterPro" id="IPR011990">
    <property type="entry name" value="TPR-like_helical_dom_sf"/>
</dbReference>
<feature type="compositionally biased region" description="Low complexity" evidence="3">
    <location>
        <begin position="73"/>
        <end position="96"/>
    </location>
</feature>
<dbReference type="InterPro" id="IPR056884">
    <property type="entry name" value="NPHP3-like_N"/>
</dbReference>
<dbReference type="Pfam" id="PF24883">
    <property type="entry name" value="NPHP3_N"/>
    <property type="match status" value="1"/>
</dbReference>
<dbReference type="PANTHER" id="PTHR10039">
    <property type="entry name" value="AMELOGENIN"/>
    <property type="match status" value="1"/>
</dbReference>
<feature type="region of interest" description="Disordered" evidence="3">
    <location>
        <begin position="1"/>
        <end position="105"/>
    </location>
</feature>
<dbReference type="PROSITE" id="PS50005">
    <property type="entry name" value="TPR"/>
    <property type="match status" value="1"/>
</dbReference>
<evidence type="ECO:0000256" key="2">
    <source>
        <dbReference type="PROSITE-ProRule" id="PRU00339"/>
    </source>
</evidence>
<dbReference type="OrthoDB" id="2913095at2759"/>
<protein>
    <recommendedName>
        <fullName evidence="8">Fungal STAND N-terminal Goodbye domain-containing protein</fullName>
    </recommendedName>
</protein>
<keyword evidence="7" id="KW-1185">Reference proteome</keyword>
<evidence type="ECO:0000313" key="6">
    <source>
        <dbReference type="EMBL" id="KAJ5110586.1"/>
    </source>
</evidence>
<keyword evidence="1" id="KW-0677">Repeat</keyword>
<feature type="compositionally biased region" description="Polar residues" evidence="3">
    <location>
        <begin position="35"/>
        <end position="47"/>
    </location>
</feature>
<dbReference type="RefSeq" id="XP_056478656.1">
    <property type="nucleotide sequence ID" value="XM_056613615.1"/>
</dbReference>
<evidence type="ECO:0000313" key="7">
    <source>
        <dbReference type="Proteomes" id="UP001149074"/>
    </source>
</evidence>
<evidence type="ECO:0008006" key="8">
    <source>
        <dbReference type="Google" id="ProtNLM"/>
    </source>
</evidence>
<organism evidence="6 7">
    <name type="scientific">Penicillium argentinense</name>
    <dbReference type="NCBI Taxonomy" id="1131581"/>
    <lineage>
        <taxon>Eukaryota</taxon>
        <taxon>Fungi</taxon>
        <taxon>Dikarya</taxon>
        <taxon>Ascomycota</taxon>
        <taxon>Pezizomycotina</taxon>
        <taxon>Eurotiomycetes</taxon>
        <taxon>Eurotiomycetidae</taxon>
        <taxon>Eurotiales</taxon>
        <taxon>Aspergillaceae</taxon>
        <taxon>Penicillium</taxon>
    </lineage>
</organism>
<evidence type="ECO:0000256" key="1">
    <source>
        <dbReference type="ARBA" id="ARBA00022737"/>
    </source>
</evidence>
<dbReference type="Proteomes" id="UP001149074">
    <property type="component" value="Unassembled WGS sequence"/>
</dbReference>
<dbReference type="GeneID" id="81352594"/>
<name>A0A9W9G237_9EURO</name>
<keyword evidence="2" id="KW-0802">TPR repeat</keyword>
<feature type="domain" description="Nephrocystin 3-like N-terminal" evidence="5">
    <location>
        <begin position="397"/>
        <end position="558"/>
    </location>
</feature>
<dbReference type="EMBL" id="JAPQKI010000002">
    <property type="protein sequence ID" value="KAJ5110586.1"/>
    <property type="molecule type" value="Genomic_DNA"/>
</dbReference>
<dbReference type="SMART" id="SM00028">
    <property type="entry name" value="TPR"/>
    <property type="match status" value="3"/>
</dbReference>
<evidence type="ECO:0000259" key="4">
    <source>
        <dbReference type="Pfam" id="PF17109"/>
    </source>
</evidence>
<reference evidence="6" key="1">
    <citation type="submission" date="2022-11" db="EMBL/GenBank/DDBJ databases">
        <authorList>
            <person name="Petersen C."/>
        </authorList>
    </citation>
    <scope>NUCLEOTIDE SEQUENCE</scope>
    <source>
        <strain evidence="6">IBT 30761</strain>
    </source>
</reference>
<sequence>MRWPRRKSKVPNTPTQEPLPSTLQGNKPPPAQPPMVQSTPSSPSQGDYSKPVQTAAAQSLSPPPAPPPRSKHGPPQSVQPPTTQPIQSQPAQIAPPGGLASIVSGGAPLGSDATANKELTKIWLQVQEKVSQLAESEGKKVDKGLEIDNVLANLDASQEKEEKSPARQAVKTTFGRTMGLIKTVGGIVADGASTVFAPAGQCYNVISFLINAYDGYQGAFEGLADLLDKCSAHLGRLDYYVKAHMDAKLSGVAAQQLLLFVNICDAALKLRYSAAEKFKTGMKIAFLQENDIQGLLGQMEKLAEKERGLVSAQTFERACAAATSAEEGAAFSKRILDKITQNDANQKEKAEKEDQERALVNILAFDKGPDRWDSAKQEPVDYWQRSYNEIRKYVVPGTGKWLMEHAVFHSWRTDFASSPILAVEGTDLTGKSYLTSSVIKFLQTEMTTKGLRHLVSFYFLERDEKNGTFDAAAKSLIWQLAKADVPYRKSVSRISQTPMTLDPHEVIPKLLLENTGAEHMDAVFYLVIDGLGDILDDTLVKFLRQVSETSKRIRVFLTGTPAAFAQIKKCGVAYQSIPISGNNHDDIKKFIDARMDRFDALSDTERIGVAERRMTIREDLSKAAGGDYYKINSALNAISTLDYMEEIKEVIKGAHNDRSRQIKDQIEKLNRERTVRQIQEINHIILWITFAIEPISVEHISATLFMNVGEAPMQSLPERFRTKYLLFEVDSNGKVGFRLSKTLEDIPQRRHLKKPDTQNAQEIQAAEINMIKHFLDKVCPPEVYEKLELDKHLQRKLTHKQYQVQQEDKDTGHLLLARDCLLALSKSRDASIAELQDYAREQLVKHLASVDLSMVDRDQKSQIGELLVRVFTKHEYVDAFMWPEIDDIQSYHTPVFELLENSQYVEQVARWFKDTAAVSRVTDESDRAWIKGVVSDNAVEVLLKPSAVRLAQHCMREPLSATEVRQIYLFVGQFLSKICYEPEMEDDRVARFEKWAQEVLQLTNIDTLWHTQMAMTYETQSLPERAIERCDLALQMDSKNWRASFCRARAVPPDQAVAILTALIRRQEENLLWMQDPRHVEYLADLNFKLAELYWETGDHDLAISTFSASFQQAPRRIDRSMEVLERYAKAEKWTTISSFLESLATINDGKHIADMVLRHGSASRLHEIIRDTAMATQQFGIMDKTYHVAIKRAERRTDHKLLFLIRAFYGLVLHTQPNRREDKVIELWETSLKNDFPSSGLGGSELLAETAAKLGGIYLQRALVAKKKGDLDSVAEYLRRISDILPEEVNQSQLVLPPQLYLARFHHVSREYAKARELVRTMVQVALELLSDDDEKNDSEAFAKLLYVFIPLGDEKNVAAVSALFALGTLWNESDESGNGEGREYDIDLQCSGLCEHKWRVPSEMWICMNCIMVYLEENCLRKLREGRLEQNVCHQDHDFLEVPKWDEDRMASLPKGKVPWGNQNITLDEWVQEIRKEYLGLDA</sequence>
<dbReference type="InterPro" id="IPR019734">
    <property type="entry name" value="TPR_rpt"/>
</dbReference>
<feature type="repeat" description="TPR" evidence="2">
    <location>
        <begin position="1084"/>
        <end position="1117"/>
    </location>
</feature>
<dbReference type="Pfam" id="PF17109">
    <property type="entry name" value="Goodbye"/>
    <property type="match status" value="1"/>
</dbReference>
<proteinExistence type="predicted"/>
<evidence type="ECO:0000256" key="3">
    <source>
        <dbReference type="SAM" id="MobiDB-lite"/>
    </source>
</evidence>
<accession>A0A9W9G237</accession>
<dbReference type="PANTHER" id="PTHR10039:SF17">
    <property type="entry name" value="FUNGAL STAND N-TERMINAL GOODBYE DOMAIN-CONTAINING PROTEIN-RELATED"/>
    <property type="match status" value="1"/>
</dbReference>
<dbReference type="SUPFAM" id="SSF48452">
    <property type="entry name" value="TPR-like"/>
    <property type="match status" value="1"/>
</dbReference>
<dbReference type="Gene3D" id="1.25.40.10">
    <property type="entry name" value="Tetratricopeptide repeat domain"/>
    <property type="match status" value="1"/>
</dbReference>
<feature type="compositionally biased region" description="Polar residues" evidence="3">
    <location>
        <begin position="10"/>
        <end position="25"/>
    </location>
</feature>
<feature type="domain" description="Fungal STAND N-terminal Goodbye" evidence="4">
    <location>
        <begin position="140"/>
        <end position="240"/>
    </location>
</feature>